<feature type="binding site" evidence="12">
    <location>
        <position position="475"/>
    </location>
    <ligand>
        <name>Zn(2+)</name>
        <dbReference type="ChEBI" id="CHEBI:29105"/>
        <label>1</label>
    </ligand>
</feature>
<proteinExistence type="inferred from homology"/>
<evidence type="ECO:0000256" key="3">
    <source>
        <dbReference type="ARBA" id="ARBA00022723"/>
    </source>
</evidence>
<dbReference type="InterPro" id="IPR041236">
    <property type="entry name" value="PriA_C"/>
</dbReference>
<feature type="binding site" evidence="12">
    <location>
        <position position="462"/>
    </location>
    <ligand>
        <name>Zn(2+)</name>
        <dbReference type="ChEBI" id="CHEBI:29105"/>
        <label>2</label>
    </ligand>
</feature>
<dbReference type="PANTHER" id="PTHR30580:SF0">
    <property type="entry name" value="PRIMOSOMAL PROTEIN N"/>
    <property type="match status" value="1"/>
</dbReference>
<dbReference type="InterPro" id="IPR014001">
    <property type="entry name" value="Helicase_ATP-bd"/>
</dbReference>
<dbReference type="Pfam" id="PF18319">
    <property type="entry name" value="Zn_ribbon_PriA"/>
    <property type="match status" value="1"/>
</dbReference>
<feature type="binding site" evidence="12">
    <location>
        <position position="444"/>
    </location>
    <ligand>
        <name>Zn(2+)</name>
        <dbReference type="ChEBI" id="CHEBI:29105"/>
        <label>2</label>
    </ligand>
</feature>
<dbReference type="InterPro" id="IPR041222">
    <property type="entry name" value="PriA_3primeBD"/>
</dbReference>
<evidence type="ECO:0000256" key="8">
    <source>
        <dbReference type="ARBA" id="ARBA00022840"/>
    </source>
</evidence>
<keyword evidence="2 12" id="KW-0235">DNA replication</keyword>
<dbReference type="Pfam" id="PF17764">
    <property type="entry name" value="PriA_3primeBD"/>
    <property type="match status" value="1"/>
</dbReference>
<dbReference type="SMART" id="SM00487">
    <property type="entry name" value="DEXDc"/>
    <property type="match status" value="1"/>
</dbReference>
<dbReference type="SMART" id="SM00490">
    <property type="entry name" value="HELICc"/>
    <property type="match status" value="1"/>
</dbReference>
<dbReference type="Pfam" id="PF00271">
    <property type="entry name" value="Helicase_C"/>
    <property type="match status" value="1"/>
</dbReference>
<dbReference type="CDD" id="cd18804">
    <property type="entry name" value="SF2_C_priA"/>
    <property type="match status" value="1"/>
</dbReference>
<feature type="domain" description="Helicase C-terminal" evidence="14">
    <location>
        <begin position="467"/>
        <end position="633"/>
    </location>
</feature>
<comment type="subunit">
    <text evidence="12">Component of the replication restart primosome.</text>
</comment>
<name>E0XQW4_9GAMM</name>
<evidence type="ECO:0000259" key="14">
    <source>
        <dbReference type="PROSITE" id="PS51194"/>
    </source>
</evidence>
<dbReference type="InterPro" id="IPR005259">
    <property type="entry name" value="PriA"/>
</dbReference>
<evidence type="ECO:0000259" key="13">
    <source>
        <dbReference type="PROSITE" id="PS51192"/>
    </source>
</evidence>
<dbReference type="GO" id="GO:0006310">
    <property type="term" value="P:DNA recombination"/>
    <property type="evidence" value="ECO:0007669"/>
    <property type="project" value="InterPro"/>
</dbReference>
<organism evidence="15">
    <name type="scientific">uncultured gamma proteobacterium HF0010_11K06</name>
    <dbReference type="NCBI Taxonomy" id="710980"/>
    <lineage>
        <taxon>Bacteria</taxon>
        <taxon>Pseudomonadati</taxon>
        <taxon>Pseudomonadota</taxon>
        <taxon>Gammaproteobacteria</taxon>
        <taxon>environmental samples</taxon>
    </lineage>
</organism>
<dbReference type="GO" id="GO:0005524">
    <property type="term" value="F:ATP binding"/>
    <property type="evidence" value="ECO:0007669"/>
    <property type="project" value="UniProtKB-UniRule"/>
</dbReference>
<dbReference type="CDD" id="cd17929">
    <property type="entry name" value="DEXHc_priA"/>
    <property type="match status" value="1"/>
</dbReference>
<dbReference type="FunFam" id="3.40.50.300:FF:000489">
    <property type="entry name" value="Primosome assembly protein PriA"/>
    <property type="match status" value="1"/>
</dbReference>
<comment type="catalytic activity">
    <reaction evidence="12">
        <text>Couples ATP hydrolysis with the unwinding of duplex DNA by translocating in the 3'-5' direction.</text>
        <dbReference type="EC" id="5.6.2.4"/>
    </reaction>
</comment>
<keyword evidence="10 12" id="KW-0413">Isomerase</keyword>
<evidence type="ECO:0000256" key="11">
    <source>
        <dbReference type="ARBA" id="ARBA00048988"/>
    </source>
</evidence>
<keyword evidence="4 12" id="KW-0547">Nucleotide-binding</keyword>
<dbReference type="GO" id="GO:0008270">
    <property type="term" value="F:zinc ion binding"/>
    <property type="evidence" value="ECO:0007669"/>
    <property type="project" value="UniProtKB-UniRule"/>
</dbReference>
<comment type="cofactor">
    <cofactor evidence="12">
        <name>Zn(2+)</name>
        <dbReference type="ChEBI" id="CHEBI:29105"/>
    </cofactor>
    <text evidence="12">Binds 2 zinc ions per subunit.</text>
</comment>
<dbReference type="GO" id="GO:0043138">
    <property type="term" value="F:3'-5' DNA helicase activity"/>
    <property type="evidence" value="ECO:0007669"/>
    <property type="project" value="UniProtKB-EC"/>
</dbReference>
<protein>
    <recommendedName>
        <fullName evidence="12">Replication restart protein PriA</fullName>
    </recommendedName>
    <alternativeName>
        <fullName evidence="12">ATP-dependent DNA helicase PriA</fullName>
        <ecNumber evidence="12">5.6.2.4</ecNumber>
    </alternativeName>
    <alternativeName>
        <fullName evidence="12">DNA 3'-5' helicase PriA</fullName>
    </alternativeName>
</protein>
<dbReference type="Pfam" id="PF00270">
    <property type="entry name" value="DEAD"/>
    <property type="match status" value="1"/>
</dbReference>
<dbReference type="Gene3D" id="3.40.1440.60">
    <property type="entry name" value="PriA, 3(prime) DNA-binding domain"/>
    <property type="match status" value="1"/>
</dbReference>
<dbReference type="GO" id="GO:0006269">
    <property type="term" value="P:DNA replication, synthesis of primer"/>
    <property type="evidence" value="ECO:0007669"/>
    <property type="project" value="UniProtKB-KW"/>
</dbReference>
<dbReference type="Gene3D" id="3.40.50.300">
    <property type="entry name" value="P-loop containing nucleotide triphosphate hydrolases"/>
    <property type="match status" value="2"/>
</dbReference>
<evidence type="ECO:0000256" key="7">
    <source>
        <dbReference type="ARBA" id="ARBA00022833"/>
    </source>
</evidence>
<reference evidence="15" key="1">
    <citation type="journal article" date="2011" name="Environ. Microbiol.">
        <title>Time-series analyses of Monterey Bay coastal microbial picoplankton using a 'genome proxy' microarray.</title>
        <authorList>
            <person name="Rich V.I."/>
            <person name="Pham V.D."/>
            <person name="Eppley J."/>
            <person name="Shi Y."/>
            <person name="DeLong E.F."/>
        </authorList>
    </citation>
    <scope>NUCLEOTIDE SEQUENCE</scope>
</reference>
<dbReference type="InterPro" id="IPR001650">
    <property type="entry name" value="Helicase_C-like"/>
</dbReference>
<evidence type="ECO:0000256" key="6">
    <source>
        <dbReference type="ARBA" id="ARBA00022806"/>
    </source>
</evidence>
<feature type="binding site" evidence="12">
    <location>
        <position position="432"/>
    </location>
    <ligand>
        <name>Zn(2+)</name>
        <dbReference type="ChEBI" id="CHEBI:29105"/>
        <label>1</label>
    </ligand>
</feature>
<dbReference type="Pfam" id="PF18074">
    <property type="entry name" value="PriA_C"/>
    <property type="match status" value="1"/>
</dbReference>
<feature type="binding site" evidence="12">
    <location>
        <position position="459"/>
    </location>
    <ligand>
        <name>Zn(2+)</name>
        <dbReference type="ChEBI" id="CHEBI:29105"/>
        <label>2</label>
    </ligand>
</feature>
<dbReference type="GO" id="GO:0006270">
    <property type="term" value="P:DNA replication initiation"/>
    <property type="evidence" value="ECO:0007669"/>
    <property type="project" value="TreeGrafter"/>
</dbReference>
<dbReference type="EMBL" id="GU474847">
    <property type="protein sequence ID" value="ADI16805.1"/>
    <property type="molecule type" value="Genomic_DNA"/>
</dbReference>
<dbReference type="NCBIfam" id="TIGR00595">
    <property type="entry name" value="priA"/>
    <property type="match status" value="1"/>
</dbReference>
<evidence type="ECO:0000313" key="15">
    <source>
        <dbReference type="EMBL" id="ADI16805.1"/>
    </source>
</evidence>
<dbReference type="GO" id="GO:0006302">
    <property type="term" value="P:double-strand break repair"/>
    <property type="evidence" value="ECO:0007669"/>
    <property type="project" value="InterPro"/>
</dbReference>
<dbReference type="InterPro" id="IPR042115">
    <property type="entry name" value="PriA_3primeBD_sf"/>
</dbReference>
<feature type="binding site" evidence="12">
    <location>
        <position position="472"/>
    </location>
    <ligand>
        <name>Zn(2+)</name>
        <dbReference type="ChEBI" id="CHEBI:29105"/>
        <label>1</label>
    </ligand>
</feature>
<feature type="binding site" evidence="12">
    <location>
        <position position="435"/>
    </location>
    <ligand>
        <name>Zn(2+)</name>
        <dbReference type="ChEBI" id="CHEBI:29105"/>
        <label>1</label>
    </ligand>
</feature>
<dbReference type="InterPro" id="IPR027417">
    <property type="entry name" value="P-loop_NTPase"/>
</dbReference>
<evidence type="ECO:0000256" key="9">
    <source>
        <dbReference type="ARBA" id="ARBA00023125"/>
    </source>
</evidence>
<evidence type="ECO:0000256" key="12">
    <source>
        <dbReference type="HAMAP-Rule" id="MF_00983"/>
    </source>
</evidence>
<dbReference type="GO" id="GO:0016887">
    <property type="term" value="F:ATP hydrolysis activity"/>
    <property type="evidence" value="ECO:0007669"/>
    <property type="project" value="RHEA"/>
</dbReference>
<comment type="function">
    <text evidence="12">Initiates the restart of stalled replication forks, which reloads the replicative helicase on sites other than the origin of replication. Recognizes and binds to abandoned replication forks and remodels them to uncover a helicase loading site. Promotes assembly of the primosome at these replication forks.</text>
</comment>
<evidence type="ECO:0000256" key="4">
    <source>
        <dbReference type="ARBA" id="ARBA00022741"/>
    </source>
</evidence>
<sequence length="721" mass="82297">MENLYYEVALPLPLRNSFTYSSNIKISNGSRVQVPFRNREIVGYVLKKQSSPNVKSIKPITKVLDRNSLIDKPSYDLIHWIANYYKAPIGEIFKSYFPPFLRKGKKIKDSIEVYAITNLGKLASKESFGRAKKQFEALEVFQHKLELSRPGLKANKISKAILDALISKGYLEKKSRNRNELKTNKELNSEAFFELNDEQNKIYKSIKNSSANLTHLIFGVTGSGKTEIYFHLIRDFIEKGKQVLILVPEIGLTPNLKAEIERRFGEDNVALLHSEMSEKDRAHAWNDINKGFKSILIGTRSAIFTPFKDLGLIVVDEEHDSSYKQIDGFRYSARDVAVYRANLEKISVIMCSATPSLESLKNCQDEKYCLHKLTRRVKDARQPNFEISDLRSSELKSGLTEYSLNEISKELSKGNQVLVFLNKKGYAPMVFCNKCGWTPECSNCDVSMVYHINPKRLVCHHCGTKHPMPVACLNCNEESLEFFHTGTEKLEEFLNEYFKNTSVIRVDREALGKEQLRSNSVLPDSKEPLILVGTQILAKGHHMPNLTLVVVVDADSGLFSVDHKASERLAQLLIQVSGRAGREDKEGRVILQSFVPEHPFLEKISSFDYGRIANEILKERQTSKLPPFVYQINIHAESLKRPLPEKVLMEISHSLNLNDDEFIGPKPELIEKRKNYFRWVLTLKSENRKKIHALANQVIKMIDQGDYSKNVRVGIDVDPLN</sequence>
<dbReference type="GO" id="GO:0003677">
    <property type="term" value="F:DNA binding"/>
    <property type="evidence" value="ECO:0007669"/>
    <property type="project" value="UniProtKB-UniRule"/>
</dbReference>
<dbReference type="InterPro" id="IPR040498">
    <property type="entry name" value="PriA_CRR"/>
</dbReference>
<feature type="binding site" evidence="12">
    <location>
        <position position="441"/>
    </location>
    <ligand>
        <name>Zn(2+)</name>
        <dbReference type="ChEBI" id="CHEBI:29105"/>
        <label>2</label>
    </ligand>
</feature>
<accession>E0XQW4</accession>
<dbReference type="HAMAP" id="MF_00983">
    <property type="entry name" value="PriA"/>
    <property type="match status" value="1"/>
</dbReference>
<keyword evidence="6 12" id="KW-0347">Helicase</keyword>
<gene>
    <name evidence="12" type="primary">priA</name>
</gene>
<comment type="catalytic activity">
    <reaction evidence="11 12">
        <text>ATP + H2O = ADP + phosphate + H(+)</text>
        <dbReference type="Rhea" id="RHEA:13065"/>
        <dbReference type="ChEBI" id="CHEBI:15377"/>
        <dbReference type="ChEBI" id="CHEBI:15378"/>
        <dbReference type="ChEBI" id="CHEBI:30616"/>
        <dbReference type="ChEBI" id="CHEBI:43474"/>
        <dbReference type="ChEBI" id="CHEBI:456216"/>
        <dbReference type="EC" id="5.6.2.4"/>
    </reaction>
</comment>
<keyword evidence="8 12" id="KW-0067">ATP-binding</keyword>
<dbReference type="PANTHER" id="PTHR30580">
    <property type="entry name" value="PRIMOSOMAL PROTEIN N"/>
    <property type="match status" value="1"/>
</dbReference>
<dbReference type="EC" id="5.6.2.4" evidence="12"/>
<dbReference type="PROSITE" id="PS51192">
    <property type="entry name" value="HELICASE_ATP_BIND_1"/>
    <property type="match status" value="1"/>
</dbReference>
<evidence type="ECO:0000256" key="1">
    <source>
        <dbReference type="ARBA" id="ARBA00022515"/>
    </source>
</evidence>
<dbReference type="GO" id="GO:1990077">
    <property type="term" value="C:primosome complex"/>
    <property type="evidence" value="ECO:0007669"/>
    <property type="project" value="UniProtKB-UniRule"/>
</dbReference>
<dbReference type="AlphaFoldDB" id="E0XQW4"/>
<comment type="similarity">
    <text evidence="12">Belongs to the helicase family. PriA subfamily.</text>
</comment>
<keyword evidence="3 12" id="KW-0479">Metal-binding</keyword>
<dbReference type="PROSITE" id="PS51194">
    <property type="entry name" value="HELICASE_CTER"/>
    <property type="match status" value="1"/>
</dbReference>
<dbReference type="SUPFAM" id="SSF52540">
    <property type="entry name" value="P-loop containing nucleoside triphosphate hydrolases"/>
    <property type="match status" value="2"/>
</dbReference>
<evidence type="ECO:0000256" key="2">
    <source>
        <dbReference type="ARBA" id="ARBA00022705"/>
    </source>
</evidence>
<evidence type="ECO:0000256" key="5">
    <source>
        <dbReference type="ARBA" id="ARBA00022801"/>
    </source>
</evidence>
<keyword evidence="7 12" id="KW-0862">Zinc</keyword>
<dbReference type="InterPro" id="IPR011545">
    <property type="entry name" value="DEAD/DEAH_box_helicase_dom"/>
</dbReference>
<keyword evidence="1 12" id="KW-0639">Primosome</keyword>
<evidence type="ECO:0000256" key="10">
    <source>
        <dbReference type="ARBA" id="ARBA00023235"/>
    </source>
</evidence>
<feature type="domain" description="Helicase ATP-binding" evidence="13">
    <location>
        <begin position="206"/>
        <end position="373"/>
    </location>
</feature>
<keyword evidence="5 12" id="KW-0378">Hydrolase</keyword>
<keyword evidence="9 12" id="KW-0238">DNA-binding</keyword>